<dbReference type="PROSITE" id="PS50158">
    <property type="entry name" value="ZF_CCHC"/>
    <property type="match status" value="1"/>
</dbReference>
<protein>
    <recommendedName>
        <fullName evidence="2">CCHC-type domain-containing protein</fullName>
    </recommendedName>
</protein>
<keyword evidence="1" id="KW-0863">Zinc-finger</keyword>
<dbReference type="GO" id="GO:0008270">
    <property type="term" value="F:zinc ion binding"/>
    <property type="evidence" value="ECO:0007669"/>
    <property type="project" value="UniProtKB-KW"/>
</dbReference>
<keyword evidence="4" id="KW-1185">Reference proteome</keyword>
<keyword evidence="1" id="KW-0479">Metal-binding</keyword>
<dbReference type="Proteomes" id="UP000002358">
    <property type="component" value="Chromosome 5"/>
</dbReference>
<evidence type="ECO:0000313" key="3">
    <source>
        <dbReference type="EnsemblMetazoa" id="XP_031787651"/>
    </source>
</evidence>
<evidence type="ECO:0000259" key="2">
    <source>
        <dbReference type="PROSITE" id="PS50158"/>
    </source>
</evidence>
<evidence type="ECO:0000256" key="1">
    <source>
        <dbReference type="PROSITE-ProRule" id="PRU00047"/>
    </source>
</evidence>
<evidence type="ECO:0000313" key="4">
    <source>
        <dbReference type="Proteomes" id="UP000002358"/>
    </source>
</evidence>
<dbReference type="InParanoid" id="A0A7M7TAQ6"/>
<dbReference type="AlphaFoldDB" id="A0A7M7TAQ6"/>
<dbReference type="SMART" id="SM00343">
    <property type="entry name" value="ZnF_C2HC"/>
    <property type="match status" value="4"/>
</dbReference>
<sequence>MGCIASSPNVKVPWTLSSLTRYEWLEWRKCFLTFMEHKYIPPYKQTRKFFEYIGFLGEEIANDYLYFEESRSETNLVTLLFKFDVYFMFAGVTKPNYQSIEEYILLLQCVAEQTGNNKNIEKVIKEKILQDFKCDNTFNQIKSRILMPCITNYETLALHELIFLWNECERPVELQQYMLHLQNGKNTSQCLPKTSCSFCGRHHVSMKCYAAGQKCYNCGELNHYARCCAKTYVADCPNCGSSHAQSKCPAFGKKCSRCKQMNHFSWKCFREIIQSCIFCGKSHINSRQMCTANEKRCSNCDRIGHFANMCYRHRNVRSGR</sequence>
<reference evidence="3" key="1">
    <citation type="submission" date="2021-01" db="UniProtKB">
        <authorList>
            <consortium name="EnsemblMetazoa"/>
        </authorList>
    </citation>
    <scope>IDENTIFICATION</scope>
</reference>
<accession>A0A7M7TAQ6</accession>
<dbReference type="InterPro" id="IPR001878">
    <property type="entry name" value="Znf_CCHC"/>
</dbReference>
<dbReference type="KEGG" id="nvi:103316082"/>
<dbReference type="RefSeq" id="XP_031787651.1">
    <property type="nucleotide sequence ID" value="XM_031931791.2"/>
</dbReference>
<name>A0A7M7TAQ6_NASVI</name>
<dbReference type="GeneID" id="103316082"/>
<feature type="domain" description="CCHC-type" evidence="2">
    <location>
        <begin position="214"/>
        <end position="228"/>
    </location>
</feature>
<dbReference type="Pfam" id="PF00098">
    <property type="entry name" value="zf-CCHC"/>
    <property type="match status" value="1"/>
</dbReference>
<proteinExistence type="predicted"/>
<keyword evidence="1" id="KW-0862">Zinc</keyword>
<dbReference type="EnsemblMetazoa" id="XM_031931791">
    <property type="protein sequence ID" value="XP_031787651"/>
    <property type="gene ID" value="LOC103316082"/>
</dbReference>
<organism evidence="3 4">
    <name type="scientific">Nasonia vitripennis</name>
    <name type="common">Parasitic wasp</name>
    <dbReference type="NCBI Taxonomy" id="7425"/>
    <lineage>
        <taxon>Eukaryota</taxon>
        <taxon>Metazoa</taxon>
        <taxon>Ecdysozoa</taxon>
        <taxon>Arthropoda</taxon>
        <taxon>Hexapoda</taxon>
        <taxon>Insecta</taxon>
        <taxon>Pterygota</taxon>
        <taxon>Neoptera</taxon>
        <taxon>Endopterygota</taxon>
        <taxon>Hymenoptera</taxon>
        <taxon>Apocrita</taxon>
        <taxon>Proctotrupomorpha</taxon>
        <taxon>Chalcidoidea</taxon>
        <taxon>Pteromalidae</taxon>
        <taxon>Pteromalinae</taxon>
        <taxon>Nasonia</taxon>
    </lineage>
</organism>
<dbReference type="GO" id="GO:0003676">
    <property type="term" value="F:nucleic acid binding"/>
    <property type="evidence" value="ECO:0007669"/>
    <property type="project" value="InterPro"/>
</dbReference>
<dbReference type="OrthoDB" id="2286242at2759"/>